<name>A0ABC9TSS1_CLOSY</name>
<proteinExistence type="predicted"/>
<comment type="caution">
    <text evidence="2">The sequence shown here is derived from an EMBL/GenBank/DDBJ whole genome shotgun (WGS) entry which is preliminary data.</text>
</comment>
<accession>A0ABC9TSS1</accession>
<dbReference type="Proteomes" id="UP000016491">
    <property type="component" value="Unassembled WGS sequence"/>
</dbReference>
<feature type="region of interest" description="Disordered" evidence="1">
    <location>
        <begin position="170"/>
        <end position="220"/>
    </location>
</feature>
<feature type="compositionally biased region" description="Basic residues" evidence="1">
    <location>
        <begin position="187"/>
        <end position="202"/>
    </location>
</feature>
<reference evidence="2 3" key="1">
    <citation type="submission" date="2013-07" db="EMBL/GenBank/DDBJ databases">
        <authorList>
            <person name="Weinstock G."/>
            <person name="Sodergren E."/>
            <person name="Wylie T."/>
            <person name="Fulton L."/>
            <person name="Fulton R."/>
            <person name="Fronick C."/>
            <person name="O'Laughlin M."/>
            <person name="Godfrey J."/>
            <person name="Miner T."/>
            <person name="Herter B."/>
            <person name="Appelbaum E."/>
            <person name="Cordes M."/>
            <person name="Lek S."/>
            <person name="Wollam A."/>
            <person name="Pepin K.H."/>
            <person name="Palsikar V.B."/>
            <person name="Mitreva M."/>
            <person name="Wilson R.K."/>
        </authorList>
    </citation>
    <scope>NUCLEOTIDE SEQUENCE [LARGE SCALE GENOMIC DNA]</scope>
    <source>
        <strain evidence="2 3">ATCC 14940</strain>
    </source>
</reference>
<evidence type="ECO:0000313" key="2">
    <source>
        <dbReference type="EMBL" id="ERI74144.1"/>
    </source>
</evidence>
<organism evidence="2 3">
    <name type="scientific">[Clostridium] symbiosum ATCC 14940</name>
    <dbReference type="NCBI Taxonomy" id="411472"/>
    <lineage>
        <taxon>Bacteria</taxon>
        <taxon>Bacillati</taxon>
        <taxon>Bacillota</taxon>
        <taxon>Clostridia</taxon>
        <taxon>Lachnospirales</taxon>
        <taxon>Lachnospiraceae</taxon>
        <taxon>Otoolea</taxon>
    </lineage>
</organism>
<dbReference type="EMBL" id="AWSU01000342">
    <property type="protein sequence ID" value="ERI74144.1"/>
    <property type="molecule type" value="Genomic_DNA"/>
</dbReference>
<gene>
    <name evidence="2" type="ORF">CLOSYM_04264</name>
</gene>
<dbReference type="RefSeq" id="WP_021641486.1">
    <property type="nucleotide sequence ID" value="NZ_KE992859.1"/>
</dbReference>
<protein>
    <submittedName>
        <fullName evidence="2">Uncharacterized protein</fullName>
    </submittedName>
</protein>
<evidence type="ECO:0000313" key="3">
    <source>
        <dbReference type="Proteomes" id="UP000016491"/>
    </source>
</evidence>
<feature type="compositionally biased region" description="Basic and acidic residues" evidence="1">
    <location>
        <begin position="170"/>
        <end position="179"/>
    </location>
</feature>
<sequence>MVEKIYDKIGSVQEINGIAADLRRIGLREEIKILAEKNKIPTGDIEDYLKGKRYFLVDGGNAKTYETVRSKLLDEMGFLNDPQFGDVIGQYLLENCGDSEFSRRVLQNHKTLQRCIEYLMKKAREMVTDEESKRPQKTCVAVGEDMVYQWASEYYELDDAEEAARAVQEEEKKFLERNAPKPPVSKLGKKSSSAKRTGKKKSAPSEPVSQKEDSIKAVTEKRVLKEDKDQIEGQVSLF</sequence>
<feature type="compositionally biased region" description="Basic and acidic residues" evidence="1">
    <location>
        <begin position="209"/>
        <end position="220"/>
    </location>
</feature>
<evidence type="ECO:0000256" key="1">
    <source>
        <dbReference type="SAM" id="MobiDB-lite"/>
    </source>
</evidence>
<dbReference type="AlphaFoldDB" id="A0ABC9TSS1"/>